<evidence type="ECO:0000256" key="8">
    <source>
        <dbReference type="ARBA" id="ARBA00023163"/>
    </source>
</evidence>
<keyword evidence="8" id="KW-0804">Transcription</keyword>
<dbReference type="Pfam" id="PF00096">
    <property type="entry name" value="zf-C2H2"/>
    <property type="match status" value="2"/>
</dbReference>
<dbReference type="Pfam" id="PF13894">
    <property type="entry name" value="zf-C2H2_4"/>
    <property type="match status" value="1"/>
</dbReference>
<dbReference type="PROSITE" id="PS00028">
    <property type="entry name" value="ZINC_FINGER_C2H2_1"/>
    <property type="match status" value="3"/>
</dbReference>
<evidence type="ECO:0000256" key="4">
    <source>
        <dbReference type="ARBA" id="ARBA00022771"/>
    </source>
</evidence>
<keyword evidence="5" id="KW-0862">Zinc</keyword>
<dbReference type="PANTHER" id="PTHR14196">
    <property type="entry name" value="ODD-SKIPPED - RELATED"/>
    <property type="match status" value="1"/>
</dbReference>
<reference evidence="13" key="3">
    <citation type="submission" date="2025-09" db="UniProtKB">
        <authorList>
            <consortium name="Ensembl"/>
        </authorList>
    </citation>
    <scope>IDENTIFICATION</scope>
</reference>
<feature type="region of interest" description="Disordered" evidence="11">
    <location>
        <begin position="130"/>
        <end position="149"/>
    </location>
</feature>
<keyword evidence="3" id="KW-0677">Repeat</keyword>
<dbReference type="GO" id="GO:0005634">
    <property type="term" value="C:nucleus"/>
    <property type="evidence" value="ECO:0007669"/>
    <property type="project" value="UniProtKB-SubCell"/>
</dbReference>
<feature type="region of interest" description="Disordered" evidence="11">
    <location>
        <begin position="183"/>
        <end position="237"/>
    </location>
</feature>
<dbReference type="Proteomes" id="UP000472263">
    <property type="component" value="Chromosome 17"/>
</dbReference>
<comment type="subcellular location">
    <subcellularLocation>
        <location evidence="1">Nucleus</location>
    </subcellularLocation>
</comment>
<dbReference type="InterPro" id="IPR036236">
    <property type="entry name" value="Znf_C2H2_sf"/>
</dbReference>
<evidence type="ECO:0000313" key="13">
    <source>
        <dbReference type="Ensembl" id="ENSMMDP00005035850.1"/>
    </source>
</evidence>
<dbReference type="GO" id="GO:0000981">
    <property type="term" value="F:DNA-binding transcription factor activity, RNA polymerase II-specific"/>
    <property type="evidence" value="ECO:0007669"/>
    <property type="project" value="TreeGrafter"/>
</dbReference>
<dbReference type="FunFam" id="3.30.160.60:FF:001289">
    <property type="entry name" value="Zinc finger protein 574"/>
    <property type="match status" value="1"/>
</dbReference>
<evidence type="ECO:0000256" key="3">
    <source>
        <dbReference type="ARBA" id="ARBA00022737"/>
    </source>
</evidence>
<evidence type="ECO:0000256" key="6">
    <source>
        <dbReference type="ARBA" id="ARBA00023015"/>
    </source>
</evidence>
<keyword evidence="6" id="KW-0805">Transcription regulation</keyword>
<evidence type="ECO:0000256" key="10">
    <source>
        <dbReference type="PROSITE-ProRule" id="PRU00042"/>
    </source>
</evidence>
<sequence>MFSRSSAMTNYKAFHSQLTSIMEALTKAAVAEICELVDDSYAVLQLELSRSHKENEALRRKLELIETIIARGHRGNIAMLDYTGQEAGGLLDFSVERALPSTASARQPRASLRKSGRVLAVEAEADTLSPVTKEVNLPSSEEEPSDPDVVLIKEETTGEANSNGAADELLLNEDGTEVQRLEADDCEEGPSGILISSAAGSLRQWEQGADRPSELGEPQETQTKPESPGPADGADEPTDIVFDLAAESDSEAPAMTLSRKPFLLGSAGSPTSLPGTFDLKRGVSMISSLPYDMELEMCSSWNNQGLPSMVQVPRRSYLKPDHRASHLDKASDMGAAGFPLALGLGASKADTLELNRFCRDRRFICSYCGKCFTSSRSLETHVRVHTGERPYSCAQCGKRFTQSGHLKTHQSVHTGERPFACEHCGKRFAGKQNLRIHQQKHHPADQGLAAV</sequence>
<dbReference type="FunCoup" id="A0A667YYV9">
    <property type="interactions" value="1"/>
</dbReference>
<evidence type="ECO:0000256" key="2">
    <source>
        <dbReference type="ARBA" id="ARBA00022723"/>
    </source>
</evidence>
<dbReference type="InterPro" id="IPR050717">
    <property type="entry name" value="C2H2-ZF_Transcription_Reg"/>
</dbReference>
<dbReference type="GO" id="GO:0000977">
    <property type="term" value="F:RNA polymerase II transcription regulatory region sequence-specific DNA binding"/>
    <property type="evidence" value="ECO:0007669"/>
    <property type="project" value="TreeGrafter"/>
</dbReference>
<feature type="domain" description="C2H2-type" evidence="12">
    <location>
        <begin position="391"/>
        <end position="418"/>
    </location>
</feature>
<dbReference type="PROSITE" id="PS50157">
    <property type="entry name" value="ZINC_FINGER_C2H2_2"/>
    <property type="match status" value="3"/>
</dbReference>
<evidence type="ECO:0000256" key="1">
    <source>
        <dbReference type="ARBA" id="ARBA00004123"/>
    </source>
</evidence>
<organism evidence="13 14">
    <name type="scientific">Myripristis murdjan</name>
    <name type="common">pinecone soldierfish</name>
    <dbReference type="NCBI Taxonomy" id="586833"/>
    <lineage>
        <taxon>Eukaryota</taxon>
        <taxon>Metazoa</taxon>
        <taxon>Chordata</taxon>
        <taxon>Craniata</taxon>
        <taxon>Vertebrata</taxon>
        <taxon>Euteleostomi</taxon>
        <taxon>Actinopterygii</taxon>
        <taxon>Neopterygii</taxon>
        <taxon>Teleostei</taxon>
        <taxon>Neoteleostei</taxon>
        <taxon>Acanthomorphata</taxon>
        <taxon>Holocentriformes</taxon>
        <taxon>Holocentridae</taxon>
        <taxon>Myripristis</taxon>
    </lineage>
</organism>
<dbReference type="SUPFAM" id="SSF57667">
    <property type="entry name" value="beta-beta-alpha zinc fingers"/>
    <property type="match status" value="2"/>
</dbReference>
<dbReference type="FunFam" id="3.30.160.60:FF:002716">
    <property type="entry name" value="Zinc finger protein 212"/>
    <property type="match status" value="1"/>
</dbReference>
<accession>A0A667YYV9</accession>
<dbReference type="GO" id="GO:0000122">
    <property type="term" value="P:negative regulation of transcription by RNA polymerase II"/>
    <property type="evidence" value="ECO:0007669"/>
    <property type="project" value="UniProtKB-ARBA"/>
</dbReference>
<proteinExistence type="predicted"/>
<feature type="domain" description="C2H2-type" evidence="12">
    <location>
        <begin position="363"/>
        <end position="390"/>
    </location>
</feature>
<dbReference type="OrthoDB" id="8922241at2759"/>
<feature type="domain" description="C2H2-type" evidence="12">
    <location>
        <begin position="419"/>
        <end position="447"/>
    </location>
</feature>
<dbReference type="FunFam" id="3.30.160.60:FF:001465">
    <property type="entry name" value="Zinc finger protein 560"/>
    <property type="match status" value="1"/>
</dbReference>
<dbReference type="InParanoid" id="A0A667YYV9"/>
<reference evidence="13" key="1">
    <citation type="submission" date="2019-06" db="EMBL/GenBank/DDBJ databases">
        <authorList>
            <consortium name="Wellcome Sanger Institute Data Sharing"/>
        </authorList>
    </citation>
    <scope>NUCLEOTIDE SEQUENCE [LARGE SCALE GENOMIC DNA]</scope>
</reference>
<dbReference type="GeneTree" id="ENSGT00940000164807"/>
<evidence type="ECO:0000313" key="14">
    <source>
        <dbReference type="Proteomes" id="UP000472263"/>
    </source>
</evidence>
<evidence type="ECO:0000256" key="9">
    <source>
        <dbReference type="ARBA" id="ARBA00023242"/>
    </source>
</evidence>
<keyword evidence="4 10" id="KW-0863">Zinc-finger</keyword>
<gene>
    <name evidence="13" type="primary">si:dkey-7l6.3</name>
</gene>
<dbReference type="PANTHER" id="PTHR14196:SF12">
    <property type="entry name" value="ZINC FINGER PROTEIN 208-LIKE"/>
    <property type="match status" value="1"/>
</dbReference>
<protein>
    <submittedName>
        <fullName evidence="13">Zinc finger protein 500-like</fullName>
    </submittedName>
</protein>
<evidence type="ECO:0000256" key="11">
    <source>
        <dbReference type="SAM" id="MobiDB-lite"/>
    </source>
</evidence>
<dbReference type="GO" id="GO:0008270">
    <property type="term" value="F:zinc ion binding"/>
    <property type="evidence" value="ECO:0007669"/>
    <property type="project" value="UniProtKB-KW"/>
</dbReference>
<reference evidence="13" key="2">
    <citation type="submission" date="2025-08" db="UniProtKB">
        <authorList>
            <consortium name="Ensembl"/>
        </authorList>
    </citation>
    <scope>IDENTIFICATION</scope>
</reference>
<dbReference type="InterPro" id="IPR013087">
    <property type="entry name" value="Znf_C2H2_type"/>
</dbReference>
<evidence type="ECO:0000259" key="12">
    <source>
        <dbReference type="PROSITE" id="PS50157"/>
    </source>
</evidence>
<evidence type="ECO:0000256" key="5">
    <source>
        <dbReference type="ARBA" id="ARBA00022833"/>
    </source>
</evidence>
<evidence type="ECO:0000256" key="7">
    <source>
        <dbReference type="ARBA" id="ARBA00023125"/>
    </source>
</evidence>
<keyword evidence="14" id="KW-1185">Reference proteome</keyword>
<keyword evidence="2" id="KW-0479">Metal-binding</keyword>
<dbReference type="Gene3D" id="3.30.160.60">
    <property type="entry name" value="Classic Zinc Finger"/>
    <property type="match status" value="3"/>
</dbReference>
<dbReference type="Ensembl" id="ENSMMDT00005036634.1">
    <property type="protein sequence ID" value="ENSMMDP00005035850.1"/>
    <property type="gene ID" value="ENSMMDG00005016821.1"/>
</dbReference>
<dbReference type="SMART" id="SM00355">
    <property type="entry name" value="ZnF_C2H2"/>
    <property type="match status" value="3"/>
</dbReference>
<name>A0A667YYV9_9TELE</name>
<dbReference type="AlphaFoldDB" id="A0A667YYV9"/>
<keyword evidence="9" id="KW-0539">Nucleus</keyword>
<keyword evidence="7" id="KW-0238">DNA-binding</keyword>